<protein>
    <submittedName>
        <fullName evidence="6">Cytidine deaminase</fullName>
    </submittedName>
</protein>
<sequence length="160" mass="17834">MVKKIEINVSLQVFSKEEWLQEDAKLIEKAKSILEHAHAPYSNFLVGAALLLENGEVFTANNQENVSFPVGVCAERAVLSYAMANSPGVRPKKIAIVAKRRVDEQFATVTPCGLCRQTINEYEVKFQSPIEILMLNPQGEILKASGIDQLLPFRFNDLNS</sequence>
<comment type="caution">
    <text evidence="6">The sequence shown here is derived from an EMBL/GenBank/DDBJ whole genome shotgun (WGS) entry which is preliminary data.</text>
</comment>
<comment type="similarity">
    <text evidence="1">Belongs to the cytidine and deoxycytidylate deaminase family.</text>
</comment>
<evidence type="ECO:0000313" key="6">
    <source>
        <dbReference type="EMBL" id="GGC42199.1"/>
    </source>
</evidence>
<gene>
    <name evidence="6" type="primary">cdd</name>
    <name evidence="6" type="ORF">GCM10010993_20990</name>
</gene>
<dbReference type="PROSITE" id="PS00903">
    <property type="entry name" value="CYT_DCMP_DEAMINASES_1"/>
    <property type="match status" value="1"/>
</dbReference>
<evidence type="ECO:0000256" key="1">
    <source>
        <dbReference type="ARBA" id="ARBA00006576"/>
    </source>
</evidence>
<feature type="domain" description="CMP/dCMP-type deaminase" evidence="5">
    <location>
        <begin position="21"/>
        <end position="158"/>
    </location>
</feature>
<proteinExistence type="inferred from homology"/>
<dbReference type="Gene3D" id="3.40.140.10">
    <property type="entry name" value="Cytidine Deaminase, domain 2"/>
    <property type="match status" value="1"/>
</dbReference>
<keyword evidence="3" id="KW-0378">Hydrolase</keyword>
<reference evidence="7" key="1">
    <citation type="journal article" date="2019" name="Int. J. Syst. Evol. Microbiol.">
        <title>The Global Catalogue of Microorganisms (GCM) 10K type strain sequencing project: providing services to taxonomists for standard genome sequencing and annotation.</title>
        <authorList>
            <consortium name="The Broad Institute Genomics Platform"/>
            <consortium name="The Broad Institute Genome Sequencing Center for Infectious Disease"/>
            <person name="Wu L."/>
            <person name="Ma J."/>
        </authorList>
    </citation>
    <scope>NUCLEOTIDE SEQUENCE [LARGE SCALE GENOMIC DNA]</scope>
    <source>
        <strain evidence="7">CGMCC 1.12479</strain>
    </source>
</reference>
<dbReference type="InterPro" id="IPR016192">
    <property type="entry name" value="APOBEC/CMP_deaminase_Zn-bd"/>
</dbReference>
<evidence type="ECO:0000256" key="3">
    <source>
        <dbReference type="ARBA" id="ARBA00022801"/>
    </source>
</evidence>
<dbReference type="RefSeq" id="WP_188442579.1">
    <property type="nucleotide sequence ID" value="NZ_BMFD01000006.1"/>
</dbReference>
<evidence type="ECO:0000259" key="5">
    <source>
        <dbReference type="PROSITE" id="PS51747"/>
    </source>
</evidence>
<keyword evidence="2" id="KW-0479">Metal-binding</keyword>
<dbReference type="NCBIfam" id="NF004064">
    <property type="entry name" value="PRK05578.1"/>
    <property type="match status" value="1"/>
</dbReference>
<dbReference type="PANTHER" id="PTHR11644:SF2">
    <property type="entry name" value="CYTIDINE DEAMINASE"/>
    <property type="match status" value="1"/>
</dbReference>
<accession>A0ABQ1MP50</accession>
<evidence type="ECO:0000256" key="2">
    <source>
        <dbReference type="ARBA" id="ARBA00022723"/>
    </source>
</evidence>
<dbReference type="InterPro" id="IPR002125">
    <property type="entry name" value="CMP_dCMP_dom"/>
</dbReference>
<evidence type="ECO:0000313" key="7">
    <source>
        <dbReference type="Proteomes" id="UP000635885"/>
    </source>
</evidence>
<evidence type="ECO:0000256" key="4">
    <source>
        <dbReference type="ARBA" id="ARBA00022833"/>
    </source>
</evidence>
<dbReference type="InterPro" id="IPR050202">
    <property type="entry name" value="Cyt/Deoxycyt_deaminase"/>
</dbReference>
<dbReference type="PANTHER" id="PTHR11644">
    <property type="entry name" value="CYTIDINE DEAMINASE"/>
    <property type="match status" value="1"/>
</dbReference>
<dbReference type="SUPFAM" id="SSF53927">
    <property type="entry name" value="Cytidine deaminase-like"/>
    <property type="match status" value="1"/>
</dbReference>
<dbReference type="CDD" id="cd01283">
    <property type="entry name" value="cytidine_deaminase"/>
    <property type="match status" value="1"/>
</dbReference>
<keyword evidence="4" id="KW-0862">Zinc</keyword>
<dbReference type="Pfam" id="PF00383">
    <property type="entry name" value="dCMP_cyt_deam_1"/>
    <property type="match status" value="1"/>
</dbReference>
<keyword evidence="7" id="KW-1185">Reference proteome</keyword>
<dbReference type="EMBL" id="BMFD01000006">
    <property type="protein sequence ID" value="GGC42199.1"/>
    <property type="molecule type" value="Genomic_DNA"/>
</dbReference>
<dbReference type="Proteomes" id="UP000635885">
    <property type="component" value="Unassembled WGS sequence"/>
</dbReference>
<name>A0ABQ1MP50_9BACT</name>
<dbReference type="InterPro" id="IPR016193">
    <property type="entry name" value="Cytidine_deaminase-like"/>
</dbReference>
<dbReference type="PROSITE" id="PS51747">
    <property type="entry name" value="CYT_DCMP_DEAMINASES_2"/>
    <property type="match status" value="1"/>
</dbReference>
<organism evidence="6 7">
    <name type="scientific">Belliella aquatica</name>
    <dbReference type="NCBI Taxonomy" id="1323734"/>
    <lineage>
        <taxon>Bacteria</taxon>
        <taxon>Pseudomonadati</taxon>
        <taxon>Bacteroidota</taxon>
        <taxon>Cytophagia</taxon>
        <taxon>Cytophagales</taxon>
        <taxon>Cyclobacteriaceae</taxon>
        <taxon>Belliella</taxon>
    </lineage>
</organism>